<dbReference type="KEGG" id="ncs:NCAS_0D04450"/>
<dbReference type="eggNOG" id="KOG2570">
    <property type="taxonomic scope" value="Eukaryota"/>
</dbReference>
<dbReference type="SUPFAM" id="SSF47592">
    <property type="entry name" value="SWIB/MDM2 domain"/>
    <property type="match status" value="1"/>
</dbReference>
<dbReference type="OMA" id="NFRCNEP"/>
<gene>
    <name evidence="2" type="primary">NCAS0D04450</name>
    <name evidence="2" type="ordered locus">NCAS_0D04450</name>
</gene>
<dbReference type="HOGENOM" id="CLU_032070_0_0_1"/>
<dbReference type="RefSeq" id="XP_003676387.1">
    <property type="nucleotide sequence ID" value="XM_003676339.1"/>
</dbReference>
<evidence type="ECO:0008006" key="4">
    <source>
        <dbReference type="Google" id="ProtNLM"/>
    </source>
</evidence>
<dbReference type="GeneID" id="96903632"/>
<feature type="region of interest" description="Disordered" evidence="1">
    <location>
        <begin position="1"/>
        <end position="53"/>
    </location>
</feature>
<dbReference type="EMBL" id="HE576755">
    <property type="protein sequence ID" value="CCC70026.1"/>
    <property type="molecule type" value="Genomic_DNA"/>
</dbReference>
<dbReference type="Proteomes" id="UP000001640">
    <property type="component" value="Chromosome 4"/>
</dbReference>
<feature type="compositionally biased region" description="Polar residues" evidence="1">
    <location>
        <begin position="17"/>
        <end position="33"/>
    </location>
</feature>
<protein>
    <recommendedName>
        <fullName evidence="4">DM2 domain-containing protein</fullName>
    </recommendedName>
</protein>
<feature type="compositionally biased region" description="Polar residues" evidence="1">
    <location>
        <begin position="212"/>
        <end position="233"/>
    </location>
</feature>
<evidence type="ECO:0000313" key="2">
    <source>
        <dbReference type="EMBL" id="CCC70026.1"/>
    </source>
</evidence>
<dbReference type="FunCoup" id="G0VEN5">
    <property type="interactions" value="861"/>
</dbReference>
<evidence type="ECO:0000256" key="1">
    <source>
        <dbReference type="SAM" id="MobiDB-lite"/>
    </source>
</evidence>
<name>G0VEN5_NAUCA</name>
<sequence>MSKVSSSKATPQMGKISGSSTPSANGVNATTSKTSKDSTPIQQTNPIPTTHPTDSYIPMYLKNLLPELNAYEELLYAEKKLDIYLSKKKIDLYQNLSQWNNPTTSNGQFRANAVSQAKYLRIFVSNISENQPWMDPDYMDNESTRLNMDTPEALNPQGSWTMRIEGRLLNDQGALDASRPKFSSFIQDIAVDFKKTERQLEEEQEQQRKQLGTTSNGTTTVPLQMPQGQQPNTNTNSAINDVVEWHFDPKNPVDFDGLDIKRQGCENIECTITIQPKGSTAEILKYSPQLTSIIGLSRGSLHEAIYSIYKYVLINDLLMDDEFKTNNRLHNNGNDSKVDSKQNSNGEKTIIKVDEILATLFPVEERQTSIKLGELAKLITTHISPIPPIKVDYTIRVDKASTYGECVFDIEVMDPNTGSSNNTELDESRKEIVTLLSDLDRTHNELKPAFHEFDRQLTTLQLELNSTANKYQFFNELSKDPVPFLKEYFQSSSNAMKVLSGDEGFNEDTVRRAQFYKDNESMLFENLGVLMANGRM</sequence>
<reference key="2">
    <citation type="submission" date="2011-08" db="EMBL/GenBank/DDBJ databases">
        <title>Genome sequence of Naumovozyma castellii.</title>
        <authorList>
            <person name="Gordon J.L."/>
            <person name="Armisen D."/>
            <person name="Proux-Wera E."/>
            <person name="OhEigeartaigh S.S."/>
            <person name="Byrne K.P."/>
            <person name="Wolfe K.H."/>
        </authorList>
    </citation>
    <scope>NUCLEOTIDE SEQUENCE</scope>
    <source>
        <strain>Type strain:CBS 4309</strain>
    </source>
</reference>
<dbReference type="AlphaFoldDB" id="G0VEN5"/>
<feature type="compositionally biased region" description="Basic and acidic residues" evidence="1">
    <location>
        <begin position="197"/>
        <end position="208"/>
    </location>
</feature>
<proteinExistence type="predicted"/>
<accession>G0VEN5</accession>
<keyword evidence="3" id="KW-1185">Reference proteome</keyword>
<feature type="compositionally biased region" description="Polar residues" evidence="1">
    <location>
        <begin position="1"/>
        <end position="10"/>
    </location>
</feature>
<dbReference type="InParanoid" id="G0VEN5"/>
<dbReference type="STRING" id="1064592.G0VEN5"/>
<dbReference type="CDD" id="cd10568">
    <property type="entry name" value="SWIB_like"/>
    <property type="match status" value="1"/>
</dbReference>
<evidence type="ECO:0000313" key="3">
    <source>
        <dbReference type="Proteomes" id="UP000001640"/>
    </source>
</evidence>
<dbReference type="InterPro" id="IPR036885">
    <property type="entry name" value="SWIB_MDM2_dom_sf"/>
</dbReference>
<dbReference type="PANTHER" id="PTHR13844">
    <property type="entry name" value="SWI/SNF-RELATED MATRIX-ASSOCIATED ACTIN-DEPENDENT REGULATOR OF CHROMATIN SUBFAMILY D"/>
    <property type="match status" value="1"/>
</dbReference>
<feature type="compositionally biased region" description="Low complexity" evidence="1">
    <location>
        <begin position="39"/>
        <end position="53"/>
    </location>
</feature>
<organism evidence="2 3">
    <name type="scientific">Naumovozyma castellii</name>
    <name type="common">Yeast</name>
    <name type="synonym">Saccharomyces castellii</name>
    <dbReference type="NCBI Taxonomy" id="27288"/>
    <lineage>
        <taxon>Eukaryota</taxon>
        <taxon>Fungi</taxon>
        <taxon>Dikarya</taxon>
        <taxon>Ascomycota</taxon>
        <taxon>Saccharomycotina</taxon>
        <taxon>Saccharomycetes</taxon>
        <taxon>Saccharomycetales</taxon>
        <taxon>Saccharomycetaceae</taxon>
        <taxon>Naumovozyma</taxon>
    </lineage>
</organism>
<dbReference type="OrthoDB" id="10263741at2759"/>
<dbReference type="Gene3D" id="1.10.245.10">
    <property type="entry name" value="SWIB/MDM2 domain"/>
    <property type="match status" value="1"/>
</dbReference>
<reference evidence="2 3" key="1">
    <citation type="journal article" date="2011" name="Proc. Natl. Acad. Sci. U.S.A.">
        <title>Evolutionary erosion of yeast sex chromosomes by mating-type switching accidents.</title>
        <authorList>
            <person name="Gordon J.L."/>
            <person name="Armisen D."/>
            <person name="Proux-Wera E."/>
            <person name="Oheigeartaigh S.S."/>
            <person name="Byrne K.P."/>
            <person name="Wolfe K.H."/>
        </authorList>
    </citation>
    <scope>NUCLEOTIDE SEQUENCE [LARGE SCALE GENOMIC DNA]</scope>
    <source>
        <strain evidence="3">ATCC 76901 / BCRC 22586 / CBS 4309 / NBRC 1992 / NRRL Y-12630</strain>
    </source>
</reference>
<feature type="region of interest" description="Disordered" evidence="1">
    <location>
        <begin position="197"/>
        <end position="233"/>
    </location>
</feature>